<feature type="non-terminal residue" evidence="1">
    <location>
        <position position="1"/>
    </location>
</feature>
<organism evidence="1 2">
    <name type="scientific">Rotaria socialis</name>
    <dbReference type="NCBI Taxonomy" id="392032"/>
    <lineage>
        <taxon>Eukaryota</taxon>
        <taxon>Metazoa</taxon>
        <taxon>Spiralia</taxon>
        <taxon>Gnathifera</taxon>
        <taxon>Rotifera</taxon>
        <taxon>Eurotatoria</taxon>
        <taxon>Bdelloidea</taxon>
        <taxon>Philodinida</taxon>
        <taxon>Philodinidae</taxon>
        <taxon>Rotaria</taxon>
    </lineage>
</organism>
<protein>
    <submittedName>
        <fullName evidence="1">Uncharacterized protein</fullName>
    </submittedName>
</protein>
<evidence type="ECO:0000313" key="1">
    <source>
        <dbReference type="EMBL" id="CAF5153653.1"/>
    </source>
</evidence>
<reference evidence="1" key="1">
    <citation type="submission" date="2021-02" db="EMBL/GenBank/DDBJ databases">
        <authorList>
            <person name="Nowell W R."/>
        </authorList>
    </citation>
    <scope>NUCLEOTIDE SEQUENCE</scope>
</reference>
<gene>
    <name evidence="1" type="ORF">QYT958_LOCUS48781</name>
</gene>
<name>A0A822GK70_9BILA</name>
<dbReference type="AlphaFoldDB" id="A0A822GK70"/>
<accession>A0A822GK70</accession>
<sequence>QPPLQPQLQSQLQPQPQPYSYVNDQEALINIIRTQPNIAEEFMRRCGIYNVAAPTSVSQQIPQ</sequence>
<feature type="non-terminal residue" evidence="1">
    <location>
        <position position="63"/>
    </location>
</feature>
<dbReference type="EMBL" id="CAJOBR010102221">
    <property type="protein sequence ID" value="CAF5153653.1"/>
    <property type="molecule type" value="Genomic_DNA"/>
</dbReference>
<evidence type="ECO:0000313" key="2">
    <source>
        <dbReference type="Proteomes" id="UP000663848"/>
    </source>
</evidence>
<comment type="caution">
    <text evidence="1">The sequence shown here is derived from an EMBL/GenBank/DDBJ whole genome shotgun (WGS) entry which is preliminary data.</text>
</comment>
<dbReference type="Proteomes" id="UP000663848">
    <property type="component" value="Unassembled WGS sequence"/>
</dbReference>
<proteinExistence type="predicted"/>